<dbReference type="Proteomes" id="UP000028680">
    <property type="component" value="Chromosome"/>
</dbReference>
<dbReference type="CDD" id="cd00009">
    <property type="entry name" value="AAA"/>
    <property type="match status" value="1"/>
</dbReference>
<evidence type="ECO:0000256" key="3">
    <source>
        <dbReference type="ARBA" id="ARBA00022840"/>
    </source>
</evidence>
<dbReference type="GO" id="GO:0016887">
    <property type="term" value="F:ATP hydrolysis activity"/>
    <property type="evidence" value="ECO:0007669"/>
    <property type="project" value="InterPro"/>
</dbReference>
<feature type="domain" description="ATPase AAA-type core" evidence="4">
    <location>
        <begin position="1"/>
        <end position="112"/>
    </location>
</feature>
<evidence type="ECO:0000256" key="2">
    <source>
        <dbReference type="ARBA" id="ARBA00022741"/>
    </source>
</evidence>
<dbReference type="GO" id="GO:0006281">
    <property type="term" value="P:DNA repair"/>
    <property type="evidence" value="ECO:0007669"/>
    <property type="project" value="TreeGrafter"/>
</dbReference>
<organism evidence="5 6">
    <name type="scientific">Planktomarina temperata RCA23</name>
    <dbReference type="NCBI Taxonomy" id="666509"/>
    <lineage>
        <taxon>Bacteria</taxon>
        <taxon>Pseudomonadati</taxon>
        <taxon>Pseudomonadota</taxon>
        <taxon>Alphaproteobacteria</taxon>
        <taxon>Rhodobacterales</taxon>
        <taxon>Paracoccaceae</taxon>
        <taxon>Planktomarina</taxon>
    </lineage>
</organism>
<dbReference type="KEGG" id="ptp:RCA23_c22240"/>
<dbReference type="SUPFAM" id="SSF52540">
    <property type="entry name" value="P-loop containing nucleoside triphosphate hydrolases"/>
    <property type="match status" value="1"/>
</dbReference>
<reference evidence="5 6" key="1">
    <citation type="journal article" date="2014" name="ISME J.">
        <title>Adaptation of an abundant Roseobacter RCA organism to pelagic systems revealed by genomic and transcriptomic analyses.</title>
        <authorList>
            <person name="Voget S."/>
            <person name="Wemheuer B."/>
            <person name="Brinkhoff T."/>
            <person name="Vollmers J."/>
            <person name="Dietrich S."/>
            <person name="Giebel H.A."/>
            <person name="Beardsley C."/>
            <person name="Sardemann C."/>
            <person name="Bakenhus I."/>
            <person name="Billerbeck S."/>
            <person name="Daniel R."/>
            <person name="Simon M."/>
        </authorList>
    </citation>
    <scope>NUCLEOTIDE SEQUENCE [LARGE SCALE GENOMIC DNA]</scope>
    <source>
        <strain evidence="5 6">RCA23</strain>
    </source>
</reference>
<accession>A0AAN0VJ77</accession>
<dbReference type="PANTHER" id="PTHR11669:SF20">
    <property type="entry name" value="REPLICATION FACTOR C SUBUNIT 4"/>
    <property type="match status" value="1"/>
</dbReference>
<proteinExistence type="predicted"/>
<sequence length="186" mass="20646">MGPPGAGKTEAARVIAQTYFKTKNIQNMTWEFNGGSSGKDLQSQIMAETNFQLFGNSDKALVVINEIDTLDLRTQQPLFRDFMDAKRSYIRFIATTNHKSRILGAILSRFRVVDLTPPTNQDWVPRAKAILEDEGMSPSTQDVALMLQSFKGSARDLIDLLEETVIGWRTAQSPAPITSHSSGRAL</sequence>
<dbReference type="InterPro" id="IPR027417">
    <property type="entry name" value="P-loop_NTPase"/>
</dbReference>
<evidence type="ECO:0000259" key="4">
    <source>
        <dbReference type="Pfam" id="PF00004"/>
    </source>
</evidence>
<evidence type="ECO:0000313" key="5">
    <source>
        <dbReference type="EMBL" id="AII87747.1"/>
    </source>
</evidence>
<dbReference type="GO" id="GO:0006261">
    <property type="term" value="P:DNA-templated DNA replication"/>
    <property type="evidence" value="ECO:0007669"/>
    <property type="project" value="TreeGrafter"/>
</dbReference>
<keyword evidence="3" id="KW-0067">ATP-binding</keyword>
<dbReference type="Pfam" id="PF00004">
    <property type="entry name" value="AAA"/>
    <property type="match status" value="1"/>
</dbReference>
<dbReference type="InterPro" id="IPR050238">
    <property type="entry name" value="DNA_Rep/Repair_Clamp_Loader"/>
</dbReference>
<keyword evidence="6" id="KW-1185">Reference proteome</keyword>
<dbReference type="GO" id="GO:0003689">
    <property type="term" value="F:DNA clamp loader activity"/>
    <property type="evidence" value="ECO:0007669"/>
    <property type="project" value="TreeGrafter"/>
</dbReference>
<dbReference type="InterPro" id="IPR003959">
    <property type="entry name" value="ATPase_AAA_core"/>
</dbReference>
<dbReference type="Gene3D" id="3.40.50.300">
    <property type="entry name" value="P-loop containing nucleotide triphosphate hydrolases"/>
    <property type="match status" value="1"/>
</dbReference>
<dbReference type="EMBL" id="CP003984">
    <property type="protein sequence ID" value="AII87747.1"/>
    <property type="molecule type" value="Genomic_DNA"/>
</dbReference>
<evidence type="ECO:0000313" key="6">
    <source>
        <dbReference type="Proteomes" id="UP000028680"/>
    </source>
</evidence>
<dbReference type="GO" id="GO:0005524">
    <property type="term" value="F:ATP binding"/>
    <property type="evidence" value="ECO:0007669"/>
    <property type="project" value="UniProtKB-KW"/>
</dbReference>
<name>A0AAN0VJ77_9RHOB</name>
<evidence type="ECO:0000256" key="1">
    <source>
        <dbReference type="ARBA" id="ARBA00022705"/>
    </source>
</evidence>
<protein>
    <submittedName>
        <fullName evidence="5">Replication factor C, small subunit</fullName>
    </submittedName>
</protein>
<dbReference type="PANTHER" id="PTHR11669">
    <property type="entry name" value="REPLICATION FACTOR C / DNA POLYMERASE III GAMMA-TAU SUBUNIT"/>
    <property type="match status" value="1"/>
</dbReference>
<keyword evidence="2" id="KW-0547">Nucleotide-binding</keyword>
<dbReference type="AlphaFoldDB" id="A0AAN0VJ77"/>
<keyword evidence="1" id="KW-0235">DNA replication</keyword>
<gene>
    <name evidence="5" type="ORF">RCA23_c22240</name>
</gene>